<sequence length="389" mass="43089">MRADYFLPDHPSGPQRELGEKRNFISLVTAFLAAGRVHIFQPGTKQVRFTIVTSPRGRKYKIFDLYGALGFIVSEVELKEYRVKFSALFHRRILATFSKWILITSFQMWGKPRPNTTCIVYENQIATNLVDPFLYTSALSCTQATLPSYSRRQRGLLRFLGYENLLSLHPRSTVETAAAFGLSPAWMTGSPCRLGHCCEIAALCRLLHAILPGRTVFFFGIALRVTPRSGNVNLEHMANYDANALGSILMPPCPNCQQVFQTLNIVLSTDPRYDGIPDAGFRYRDVSTPGAPLDETLHPTRTNRKCPNSVTSSASWSIFDCMGKFAFDSESAQSPVAVLCVGTCCKAETSESGARAALAEDIVHGIALKNIAETTRHITIGTINHRKSS</sequence>
<reference evidence="1" key="1">
    <citation type="submission" date="2014-09" db="EMBL/GenBank/DDBJ databases">
        <title>Genome sequence of the luminous mushroom Mycena chlorophos for searching fungal bioluminescence genes.</title>
        <authorList>
            <person name="Tanaka Y."/>
            <person name="Kasuga D."/>
            <person name="Oba Y."/>
            <person name="Hase S."/>
            <person name="Sato K."/>
            <person name="Oba Y."/>
            <person name="Sakakibara Y."/>
        </authorList>
    </citation>
    <scope>NUCLEOTIDE SEQUENCE</scope>
</reference>
<proteinExistence type="predicted"/>
<name>A0ABQ0M3A7_MYCCL</name>
<organism evidence="1 2">
    <name type="scientific">Mycena chlorophos</name>
    <name type="common">Agaric fungus</name>
    <name type="synonym">Agaricus chlorophos</name>
    <dbReference type="NCBI Taxonomy" id="658473"/>
    <lineage>
        <taxon>Eukaryota</taxon>
        <taxon>Fungi</taxon>
        <taxon>Dikarya</taxon>
        <taxon>Basidiomycota</taxon>
        <taxon>Agaricomycotina</taxon>
        <taxon>Agaricomycetes</taxon>
        <taxon>Agaricomycetidae</taxon>
        <taxon>Agaricales</taxon>
        <taxon>Marasmiineae</taxon>
        <taxon>Mycenaceae</taxon>
        <taxon>Mycena</taxon>
    </lineage>
</organism>
<evidence type="ECO:0000313" key="1">
    <source>
        <dbReference type="EMBL" id="GAT57322.1"/>
    </source>
</evidence>
<protein>
    <submittedName>
        <fullName evidence="1">Uncharacterized protein</fullName>
    </submittedName>
</protein>
<evidence type="ECO:0000313" key="2">
    <source>
        <dbReference type="Proteomes" id="UP000815677"/>
    </source>
</evidence>
<gene>
    <name evidence="1" type="ORF">MCHLO_13871</name>
</gene>
<keyword evidence="2" id="KW-1185">Reference proteome</keyword>
<accession>A0ABQ0M3A7</accession>
<dbReference type="Proteomes" id="UP000815677">
    <property type="component" value="Unassembled WGS sequence"/>
</dbReference>
<dbReference type="EMBL" id="DF849438">
    <property type="protein sequence ID" value="GAT57322.1"/>
    <property type="molecule type" value="Genomic_DNA"/>
</dbReference>